<evidence type="ECO:0000313" key="3">
    <source>
        <dbReference type="EMBL" id="ERN05540.1"/>
    </source>
</evidence>
<accession>W1PEP8</accession>
<feature type="compositionally biased region" description="Low complexity" evidence="2">
    <location>
        <begin position="23"/>
        <end position="32"/>
    </location>
</feature>
<dbReference type="Proteomes" id="UP000017836">
    <property type="component" value="Unassembled WGS sequence"/>
</dbReference>
<sequence length="122" mass="13560">MKGGKFGKIKGMLKRWQSLGRMSRSGSSISSMPRNMMVSDSGEGMAGNYREVYVGKSRRRLLVSHEVLNHPVVRELVGEPEVDGGVPVVGCELVLFEHLLWILENSDHSPESLDELVDLYAC</sequence>
<protein>
    <submittedName>
        <fullName evidence="3">Uncharacterized protein</fullName>
    </submittedName>
</protein>
<dbReference type="HOGENOM" id="CLU_098106_6_2_1"/>
<dbReference type="EMBL" id="KI394011">
    <property type="protein sequence ID" value="ERN05540.1"/>
    <property type="molecule type" value="Genomic_DNA"/>
</dbReference>
<dbReference type="InterPro" id="IPR003676">
    <property type="entry name" value="SAUR_fam"/>
</dbReference>
<keyword evidence="4" id="KW-1185">Reference proteome</keyword>
<dbReference type="Gramene" id="ERN05540">
    <property type="protein sequence ID" value="ERN05540"/>
    <property type="gene ID" value="AMTR_s00007p00264610"/>
</dbReference>
<feature type="region of interest" description="Disordered" evidence="2">
    <location>
        <begin position="23"/>
        <end position="43"/>
    </location>
</feature>
<organism evidence="3 4">
    <name type="scientific">Amborella trichopoda</name>
    <dbReference type="NCBI Taxonomy" id="13333"/>
    <lineage>
        <taxon>Eukaryota</taxon>
        <taxon>Viridiplantae</taxon>
        <taxon>Streptophyta</taxon>
        <taxon>Embryophyta</taxon>
        <taxon>Tracheophyta</taxon>
        <taxon>Spermatophyta</taxon>
        <taxon>Magnoliopsida</taxon>
        <taxon>Amborellales</taxon>
        <taxon>Amborellaceae</taxon>
        <taxon>Amborella</taxon>
    </lineage>
</organism>
<name>W1PEP8_AMBTC</name>
<evidence type="ECO:0000256" key="1">
    <source>
        <dbReference type="ARBA" id="ARBA00006974"/>
    </source>
</evidence>
<dbReference type="GO" id="GO:0009733">
    <property type="term" value="P:response to auxin"/>
    <property type="evidence" value="ECO:0007669"/>
    <property type="project" value="InterPro"/>
</dbReference>
<evidence type="ECO:0000256" key="2">
    <source>
        <dbReference type="SAM" id="MobiDB-lite"/>
    </source>
</evidence>
<comment type="similarity">
    <text evidence="1">Belongs to the ARG7 family.</text>
</comment>
<gene>
    <name evidence="3" type="ORF">AMTR_s00007p00264610</name>
</gene>
<evidence type="ECO:0000313" key="4">
    <source>
        <dbReference type="Proteomes" id="UP000017836"/>
    </source>
</evidence>
<dbReference type="Pfam" id="PF02519">
    <property type="entry name" value="Auxin_inducible"/>
    <property type="match status" value="1"/>
</dbReference>
<dbReference type="PANTHER" id="PTHR35296:SF8">
    <property type="entry name" value="SMALL AUXIN-UP RNA-RELATED"/>
    <property type="match status" value="1"/>
</dbReference>
<dbReference type="PANTHER" id="PTHR35296">
    <property type="entry name" value="EXPRESSED PROTEIN"/>
    <property type="match status" value="1"/>
</dbReference>
<dbReference type="AlphaFoldDB" id="W1PEP8"/>
<dbReference type="OMA" id="DENRCSG"/>
<dbReference type="OrthoDB" id="1924524at2759"/>
<dbReference type="STRING" id="13333.W1PEP8"/>
<dbReference type="eggNOG" id="ENOG502S116">
    <property type="taxonomic scope" value="Eukaryota"/>
</dbReference>
<proteinExistence type="inferred from homology"/>
<reference evidence="4" key="1">
    <citation type="journal article" date="2013" name="Science">
        <title>The Amborella genome and the evolution of flowering plants.</title>
        <authorList>
            <consortium name="Amborella Genome Project"/>
        </authorList>
    </citation>
    <scope>NUCLEOTIDE SEQUENCE [LARGE SCALE GENOMIC DNA]</scope>
</reference>
<dbReference type="KEGG" id="atr:18433721"/>